<dbReference type="GO" id="GO:0005829">
    <property type="term" value="C:cytosol"/>
    <property type="evidence" value="ECO:0007669"/>
    <property type="project" value="TreeGrafter"/>
</dbReference>
<gene>
    <name evidence="10" type="ORF">SAMN05216580_0770</name>
</gene>
<accession>A0A1H2ERG6</accession>
<keyword evidence="10" id="KW-0969">Cilium</keyword>
<feature type="domain" description="Flagellar basal body rod protein N-terminal" evidence="6">
    <location>
        <begin position="6"/>
        <end position="33"/>
    </location>
</feature>
<feature type="domain" description="Flagellar hook protein FlgE/F/G-like D1" evidence="9">
    <location>
        <begin position="76"/>
        <end position="126"/>
    </location>
</feature>
<dbReference type="GO" id="GO:0071978">
    <property type="term" value="P:bacterial-type flagellum-dependent swarming motility"/>
    <property type="evidence" value="ECO:0007669"/>
    <property type="project" value="TreeGrafter"/>
</dbReference>
<keyword evidence="11" id="KW-1185">Reference proteome</keyword>
<evidence type="ECO:0000256" key="5">
    <source>
        <dbReference type="RuleBase" id="RU362116"/>
    </source>
</evidence>
<dbReference type="Pfam" id="PF00460">
    <property type="entry name" value="Flg_bb_rod"/>
    <property type="match status" value="1"/>
</dbReference>
<dbReference type="RefSeq" id="WP_090212250.1">
    <property type="nucleotide sequence ID" value="NZ_LT629780.1"/>
</dbReference>
<dbReference type="InterPro" id="IPR020013">
    <property type="entry name" value="Flagellar_FlgE/F/G"/>
</dbReference>
<dbReference type="PANTHER" id="PTHR30435:SF1">
    <property type="entry name" value="FLAGELLAR HOOK PROTEIN FLGE"/>
    <property type="match status" value="1"/>
</dbReference>
<dbReference type="Pfam" id="PF06429">
    <property type="entry name" value="Flg_bbr_C"/>
    <property type="match status" value="1"/>
</dbReference>
<dbReference type="NCBIfam" id="NF004238">
    <property type="entry name" value="PRK05682.1-1"/>
    <property type="match status" value="1"/>
</dbReference>
<evidence type="ECO:0000313" key="11">
    <source>
        <dbReference type="Proteomes" id="UP000243063"/>
    </source>
</evidence>
<dbReference type="InterPro" id="IPR010930">
    <property type="entry name" value="Flg_bb/hook_C_dom"/>
</dbReference>
<keyword evidence="10" id="KW-0966">Cell projection</keyword>
<dbReference type="SUPFAM" id="SSF117143">
    <property type="entry name" value="Flagellar hook protein flgE"/>
    <property type="match status" value="1"/>
</dbReference>
<dbReference type="EMBL" id="LT629780">
    <property type="protein sequence ID" value="SDT97328.1"/>
    <property type="molecule type" value="Genomic_DNA"/>
</dbReference>
<evidence type="ECO:0000259" key="7">
    <source>
        <dbReference type="Pfam" id="PF06429"/>
    </source>
</evidence>
<evidence type="ECO:0000259" key="6">
    <source>
        <dbReference type="Pfam" id="PF00460"/>
    </source>
</evidence>
<evidence type="ECO:0000256" key="4">
    <source>
        <dbReference type="ARBA" id="ARBA00023143"/>
    </source>
</evidence>
<sequence length="383" mass="39654">MGFSQALSGLNSAASNLDVVSNNIANSQTVGFKAAKTQFADVYASAKIGLGVSVSGVVQNFGSGNLDTTGRGLDLAISGEGFFKFEQAGQVIYSRNGQLTLTPDGYLENAQGGRLMGEQAALLIPSGQMAAKATEEIKSVFNLKSSSDVITATPFNPADPDTFNNSTTATVYDSQGNAHQMVVYFIKTANNAWTAQATVDGNPAGGSRNLTFDANGVLTTGATGAPFTYTPTNGAAQLNLSLNLIGTTQSGNDFEQTALTQNGYAAGSLVGITIDKNGNVVGGYSNEQKQTLGTLSIVTFRTPEGLQPVGDNGWVETAASGQPLSGVAGMGRFGSVFAGVLESSNVDLTRELVNLIIAQRNYQANAQSVKAQSDALEQAVNLR</sequence>
<dbReference type="Pfam" id="PF07559">
    <property type="entry name" value="FlgE_D2"/>
    <property type="match status" value="1"/>
</dbReference>
<dbReference type="AlphaFoldDB" id="A0A1H2ERG6"/>
<dbReference type="Pfam" id="PF22692">
    <property type="entry name" value="LlgE_F_G_D1"/>
    <property type="match status" value="1"/>
</dbReference>
<dbReference type="InterPro" id="IPR011491">
    <property type="entry name" value="FlgE_D2"/>
</dbReference>
<dbReference type="InterPro" id="IPR001444">
    <property type="entry name" value="Flag_bb_rod_N"/>
</dbReference>
<organism evidence="10 11">
    <name type="scientific">Geopseudomonas guangdongensis</name>
    <dbReference type="NCBI Taxonomy" id="1245526"/>
    <lineage>
        <taxon>Bacteria</taxon>
        <taxon>Pseudomonadati</taxon>
        <taxon>Pseudomonadota</taxon>
        <taxon>Gammaproteobacteria</taxon>
        <taxon>Pseudomonadales</taxon>
        <taxon>Pseudomonadaceae</taxon>
        <taxon>Geopseudomonas</taxon>
    </lineage>
</organism>
<comment type="function">
    <text evidence="5">A flexible structure which links the flagellar filament to the drive apparatus in the basal body.</text>
</comment>
<evidence type="ECO:0000256" key="1">
    <source>
        <dbReference type="ARBA" id="ARBA00004117"/>
    </source>
</evidence>
<dbReference type="OrthoDB" id="8578401at2"/>
<dbReference type="InterPro" id="IPR053967">
    <property type="entry name" value="LlgE_F_G-like_D1"/>
</dbReference>
<evidence type="ECO:0000256" key="3">
    <source>
        <dbReference type="ARBA" id="ARBA00019015"/>
    </source>
</evidence>
<evidence type="ECO:0000259" key="8">
    <source>
        <dbReference type="Pfam" id="PF07559"/>
    </source>
</evidence>
<evidence type="ECO:0000256" key="2">
    <source>
        <dbReference type="ARBA" id="ARBA00009677"/>
    </source>
</evidence>
<dbReference type="InterPro" id="IPR037058">
    <property type="entry name" value="Falgellar_hook_FlgE_sf"/>
</dbReference>
<dbReference type="GO" id="GO:0009425">
    <property type="term" value="C:bacterial-type flagellum basal body"/>
    <property type="evidence" value="ECO:0007669"/>
    <property type="project" value="UniProtKB-SubCell"/>
</dbReference>
<dbReference type="Gene3D" id="2.60.98.20">
    <property type="entry name" value="Flagellar hook protein FlgE"/>
    <property type="match status" value="1"/>
</dbReference>
<dbReference type="STRING" id="1245526.SAMN05216580_0770"/>
<feature type="domain" description="Flagellar hook protein FlgE D2" evidence="8">
    <location>
        <begin position="142"/>
        <end position="264"/>
    </location>
</feature>
<dbReference type="Proteomes" id="UP000243063">
    <property type="component" value="Chromosome I"/>
</dbReference>
<dbReference type="GO" id="GO:0009424">
    <property type="term" value="C:bacterial-type flagellum hook"/>
    <property type="evidence" value="ECO:0007669"/>
    <property type="project" value="TreeGrafter"/>
</dbReference>
<keyword evidence="4 5" id="KW-0975">Bacterial flagellum</keyword>
<dbReference type="PANTHER" id="PTHR30435">
    <property type="entry name" value="FLAGELLAR PROTEIN"/>
    <property type="match status" value="1"/>
</dbReference>
<comment type="subcellular location">
    <subcellularLocation>
        <location evidence="1 5">Bacterial flagellum basal body</location>
    </subcellularLocation>
</comment>
<proteinExistence type="inferred from homology"/>
<comment type="similarity">
    <text evidence="2 5">Belongs to the flagella basal body rod proteins family.</text>
</comment>
<feature type="domain" description="Flagellar basal-body/hook protein C-terminal" evidence="7">
    <location>
        <begin position="339"/>
        <end position="382"/>
    </location>
</feature>
<name>A0A1H2ERG6_9GAMM</name>
<protein>
    <recommendedName>
        <fullName evidence="3 5">Flagellar hook protein FlgE</fullName>
    </recommendedName>
</protein>
<evidence type="ECO:0000259" key="9">
    <source>
        <dbReference type="Pfam" id="PF22692"/>
    </source>
</evidence>
<dbReference type="InterPro" id="IPR037925">
    <property type="entry name" value="FlgE/F/G-like"/>
</dbReference>
<keyword evidence="10" id="KW-0282">Flagellum</keyword>
<reference evidence="11" key="1">
    <citation type="submission" date="2016-10" db="EMBL/GenBank/DDBJ databases">
        <authorList>
            <person name="Varghese N."/>
            <person name="Submissions S."/>
        </authorList>
    </citation>
    <scope>NUCLEOTIDE SEQUENCE [LARGE SCALE GENOMIC DNA]</scope>
    <source>
        <strain evidence="11">CCTCC 2012022</strain>
    </source>
</reference>
<evidence type="ECO:0000313" key="10">
    <source>
        <dbReference type="EMBL" id="SDT97328.1"/>
    </source>
</evidence>
<dbReference type="NCBIfam" id="TIGR03506">
    <property type="entry name" value="FlgEFG_subfam"/>
    <property type="match status" value="1"/>
</dbReference>